<proteinExistence type="predicted"/>
<gene>
    <name evidence="1" type="ORF">B0J12DRAFT_325841</name>
</gene>
<protein>
    <recommendedName>
        <fullName evidence="3">Secreted protein</fullName>
    </recommendedName>
</protein>
<dbReference type="Proteomes" id="UP000774617">
    <property type="component" value="Unassembled WGS sequence"/>
</dbReference>
<reference evidence="1 2" key="1">
    <citation type="journal article" date="2021" name="Nat. Commun.">
        <title>Genetic determinants of endophytism in the Arabidopsis root mycobiome.</title>
        <authorList>
            <person name="Mesny F."/>
            <person name="Miyauchi S."/>
            <person name="Thiergart T."/>
            <person name="Pickel B."/>
            <person name="Atanasova L."/>
            <person name="Karlsson M."/>
            <person name="Huettel B."/>
            <person name="Barry K.W."/>
            <person name="Haridas S."/>
            <person name="Chen C."/>
            <person name="Bauer D."/>
            <person name="Andreopoulos W."/>
            <person name="Pangilinan J."/>
            <person name="LaButti K."/>
            <person name="Riley R."/>
            <person name="Lipzen A."/>
            <person name="Clum A."/>
            <person name="Drula E."/>
            <person name="Henrissat B."/>
            <person name="Kohler A."/>
            <person name="Grigoriev I.V."/>
            <person name="Martin F.M."/>
            <person name="Hacquard S."/>
        </authorList>
    </citation>
    <scope>NUCLEOTIDE SEQUENCE [LARGE SCALE GENOMIC DNA]</scope>
    <source>
        <strain evidence="1 2">MPI-SDFR-AT-0080</strain>
    </source>
</reference>
<sequence length="129" mass="14009">MMLVTAISGARGGASISRYLCLVATVHGSPHRWTQGASGVLDGEAAVLCGWNSSTSTPPSHSTRVQDWWHPCPSTNITPVACTYRREAGAVVRGRRRESCYNCFNFRCELTANHVDPEGPTMAGFRPDQ</sequence>
<name>A0ABQ8FV49_9PEZI</name>
<evidence type="ECO:0008006" key="3">
    <source>
        <dbReference type="Google" id="ProtNLM"/>
    </source>
</evidence>
<dbReference type="EMBL" id="JAGTJR010000048">
    <property type="protein sequence ID" value="KAH7028578.1"/>
    <property type="molecule type" value="Genomic_DNA"/>
</dbReference>
<comment type="caution">
    <text evidence="1">The sequence shown here is derived from an EMBL/GenBank/DDBJ whole genome shotgun (WGS) entry which is preliminary data.</text>
</comment>
<organism evidence="1 2">
    <name type="scientific">Macrophomina phaseolina</name>
    <dbReference type="NCBI Taxonomy" id="35725"/>
    <lineage>
        <taxon>Eukaryota</taxon>
        <taxon>Fungi</taxon>
        <taxon>Dikarya</taxon>
        <taxon>Ascomycota</taxon>
        <taxon>Pezizomycotina</taxon>
        <taxon>Dothideomycetes</taxon>
        <taxon>Dothideomycetes incertae sedis</taxon>
        <taxon>Botryosphaeriales</taxon>
        <taxon>Botryosphaeriaceae</taxon>
        <taxon>Macrophomina</taxon>
    </lineage>
</organism>
<keyword evidence="2" id="KW-1185">Reference proteome</keyword>
<accession>A0ABQ8FV49</accession>
<evidence type="ECO:0000313" key="1">
    <source>
        <dbReference type="EMBL" id="KAH7028578.1"/>
    </source>
</evidence>
<evidence type="ECO:0000313" key="2">
    <source>
        <dbReference type="Proteomes" id="UP000774617"/>
    </source>
</evidence>